<dbReference type="GO" id="GO:0016788">
    <property type="term" value="F:hydrolase activity, acting on ester bonds"/>
    <property type="evidence" value="ECO:0007669"/>
    <property type="project" value="UniProtKB-ARBA"/>
</dbReference>
<sequence length="259" mass="28256">MNNNHKNGLSLPAIADASILKPLTALMVALLFTGCSDLGYLLSNDKVTDADNNQVVFVGDSIFALSGEIQNQLEAKAGETFRRYTVSGAELSGELIAPSIPDQFREALADNPDIETMVGDAGGNDILIPAIFLNSNSCKTPWYRFGRLSQKCKDFIDNIYVEGVDFLNEVAEAGVDQGILVGYYYTKNGLFRLKDLKEAVDYGNATLARACENSVLNCTFVDPRPVITERDIIFDGIHPADSGSKKIADLIWPKLQPLL</sequence>
<dbReference type="AlphaFoldDB" id="A0A0N8KKA2"/>
<reference evidence="1 2" key="1">
    <citation type="submission" date="2015-09" db="EMBL/GenBank/DDBJ databases">
        <title>Identification and resolution of microdiversity through metagenomic sequencing of parallel consortia.</title>
        <authorList>
            <person name="Nelson W.C."/>
            <person name="Romine M.F."/>
            <person name="Lindemann S.R."/>
        </authorList>
    </citation>
    <scope>NUCLEOTIDE SEQUENCE [LARGE SCALE GENOMIC DNA]</scope>
    <source>
        <strain evidence="1">HL-55</strain>
    </source>
</reference>
<dbReference type="CDD" id="cd00229">
    <property type="entry name" value="SGNH_hydrolase"/>
    <property type="match status" value="1"/>
</dbReference>
<evidence type="ECO:0000313" key="1">
    <source>
        <dbReference type="EMBL" id="KPQ27570.1"/>
    </source>
</evidence>
<dbReference type="PROSITE" id="PS51257">
    <property type="entry name" value="PROKAR_LIPOPROTEIN"/>
    <property type="match status" value="1"/>
</dbReference>
<keyword evidence="1" id="KW-0378">Hydrolase</keyword>
<dbReference type="EMBL" id="LJZQ01000026">
    <property type="protein sequence ID" value="KPQ27570.1"/>
    <property type="molecule type" value="Genomic_DNA"/>
</dbReference>
<dbReference type="Proteomes" id="UP000050416">
    <property type="component" value="Unassembled WGS sequence"/>
</dbReference>
<evidence type="ECO:0000313" key="2">
    <source>
        <dbReference type="Proteomes" id="UP000050416"/>
    </source>
</evidence>
<dbReference type="Gene3D" id="3.40.50.1110">
    <property type="entry name" value="SGNH hydrolase"/>
    <property type="match status" value="1"/>
</dbReference>
<accession>A0A0N8KKA2</accession>
<protein>
    <submittedName>
        <fullName evidence="1">GDSL-like Lipase/Acylhydrolase family</fullName>
    </submittedName>
</protein>
<comment type="caution">
    <text evidence="1">The sequence shown here is derived from an EMBL/GenBank/DDBJ whole genome shotgun (WGS) entry which is preliminary data.</text>
</comment>
<dbReference type="SUPFAM" id="SSF52266">
    <property type="entry name" value="SGNH hydrolase"/>
    <property type="match status" value="1"/>
</dbReference>
<proteinExistence type="predicted"/>
<organism evidence="1 2">
    <name type="scientific">Marinobacter excellens HL-55</name>
    <dbReference type="NCBI Taxonomy" id="1305731"/>
    <lineage>
        <taxon>Bacteria</taxon>
        <taxon>Pseudomonadati</taxon>
        <taxon>Pseudomonadota</taxon>
        <taxon>Gammaproteobacteria</taxon>
        <taxon>Pseudomonadales</taxon>
        <taxon>Marinobacteraceae</taxon>
        <taxon>Marinobacter</taxon>
    </lineage>
</organism>
<dbReference type="InterPro" id="IPR036514">
    <property type="entry name" value="SGNH_hydro_sf"/>
</dbReference>
<dbReference type="STRING" id="1305731.GCA_000934705_00136"/>
<gene>
    <name evidence="1" type="ORF">HLUCCX14_14345</name>
</gene>
<dbReference type="PATRIC" id="fig|1305731.5.peg.1347"/>
<name>A0A0N8KKA2_9GAMM</name>